<gene>
    <name evidence="1" type="ORF">SELMODRAFT_421227</name>
</gene>
<accession>D8SEE7</accession>
<dbReference type="STRING" id="88036.D8SEE7"/>
<dbReference type="eggNOG" id="ENOG502S9G7">
    <property type="taxonomic scope" value="Eukaryota"/>
</dbReference>
<protein>
    <submittedName>
        <fullName evidence="1">Uncharacterized protein</fullName>
    </submittedName>
</protein>
<dbReference type="Gramene" id="EFJ17194">
    <property type="protein sequence ID" value="EFJ17194"/>
    <property type="gene ID" value="SELMODRAFT_421227"/>
</dbReference>
<dbReference type="HOGENOM" id="CLU_105955_1_0_1"/>
<dbReference type="AlphaFoldDB" id="D8SEE7"/>
<sequence>MTTPTLPYSTTSGEGEMIQCVRVFCKRDRKGVSSEAVVLNTSHPIFSSAPVSPVSKLIKLPLRVFQEDPLPNPLGHPLRGLYENQGITYLMIQPDSGFAPLEYQDGVGTAVVARDDRKPLYEKHLEAVLMFLSHLLNLYSEGDFMVPQRKMTRFGFGDFFQSYKRSRAFLDQAWELLDSPFED</sequence>
<proteinExistence type="predicted"/>
<reference evidence="1 2" key="1">
    <citation type="journal article" date="2011" name="Science">
        <title>The Selaginella genome identifies genetic changes associated with the evolution of vascular plants.</title>
        <authorList>
            <person name="Banks J.A."/>
            <person name="Nishiyama T."/>
            <person name="Hasebe M."/>
            <person name="Bowman J.L."/>
            <person name="Gribskov M."/>
            <person name="dePamphilis C."/>
            <person name="Albert V.A."/>
            <person name="Aono N."/>
            <person name="Aoyama T."/>
            <person name="Ambrose B.A."/>
            <person name="Ashton N.W."/>
            <person name="Axtell M.J."/>
            <person name="Barker E."/>
            <person name="Barker M.S."/>
            <person name="Bennetzen J.L."/>
            <person name="Bonawitz N.D."/>
            <person name="Chapple C."/>
            <person name="Cheng C."/>
            <person name="Correa L.G."/>
            <person name="Dacre M."/>
            <person name="DeBarry J."/>
            <person name="Dreyer I."/>
            <person name="Elias M."/>
            <person name="Engstrom E.M."/>
            <person name="Estelle M."/>
            <person name="Feng L."/>
            <person name="Finet C."/>
            <person name="Floyd S.K."/>
            <person name="Frommer W.B."/>
            <person name="Fujita T."/>
            <person name="Gramzow L."/>
            <person name="Gutensohn M."/>
            <person name="Harholt J."/>
            <person name="Hattori M."/>
            <person name="Heyl A."/>
            <person name="Hirai T."/>
            <person name="Hiwatashi Y."/>
            <person name="Ishikawa M."/>
            <person name="Iwata M."/>
            <person name="Karol K.G."/>
            <person name="Koehler B."/>
            <person name="Kolukisaoglu U."/>
            <person name="Kubo M."/>
            <person name="Kurata T."/>
            <person name="Lalonde S."/>
            <person name="Li K."/>
            <person name="Li Y."/>
            <person name="Litt A."/>
            <person name="Lyons E."/>
            <person name="Manning G."/>
            <person name="Maruyama T."/>
            <person name="Michael T.P."/>
            <person name="Mikami K."/>
            <person name="Miyazaki S."/>
            <person name="Morinaga S."/>
            <person name="Murata T."/>
            <person name="Mueller-Roeber B."/>
            <person name="Nelson D.R."/>
            <person name="Obara M."/>
            <person name="Oguri Y."/>
            <person name="Olmstead R.G."/>
            <person name="Onodera N."/>
            <person name="Petersen B.L."/>
            <person name="Pils B."/>
            <person name="Prigge M."/>
            <person name="Rensing S.A."/>
            <person name="Riano-Pachon D.M."/>
            <person name="Roberts A.W."/>
            <person name="Sato Y."/>
            <person name="Scheller H.V."/>
            <person name="Schulz B."/>
            <person name="Schulz C."/>
            <person name="Shakirov E.V."/>
            <person name="Shibagaki N."/>
            <person name="Shinohara N."/>
            <person name="Shippen D.E."/>
            <person name="Soerensen I."/>
            <person name="Sotooka R."/>
            <person name="Sugimoto N."/>
            <person name="Sugita M."/>
            <person name="Sumikawa N."/>
            <person name="Tanurdzic M."/>
            <person name="Theissen G."/>
            <person name="Ulvskov P."/>
            <person name="Wakazuki S."/>
            <person name="Weng J.K."/>
            <person name="Willats W.W."/>
            <person name="Wipf D."/>
            <person name="Wolf P.G."/>
            <person name="Yang L."/>
            <person name="Zimmer A.D."/>
            <person name="Zhu Q."/>
            <person name="Mitros T."/>
            <person name="Hellsten U."/>
            <person name="Loque D."/>
            <person name="Otillar R."/>
            <person name="Salamov A."/>
            <person name="Schmutz J."/>
            <person name="Shapiro H."/>
            <person name="Lindquist E."/>
            <person name="Lucas S."/>
            <person name="Rokhsar D."/>
            <person name="Grigoriev I.V."/>
        </authorList>
    </citation>
    <scope>NUCLEOTIDE SEQUENCE [LARGE SCALE GENOMIC DNA]</scope>
</reference>
<name>D8SEE7_SELML</name>
<organism evidence="2">
    <name type="scientific">Selaginella moellendorffii</name>
    <name type="common">Spikemoss</name>
    <dbReference type="NCBI Taxonomy" id="88036"/>
    <lineage>
        <taxon>Eukaryota</taxon>
        <taxon>Viridiplantae</taxon>
        <taxon>Streptophyta</taxon>
        <taxon>Embryophyta</taxon>
        <taxon>Tracheophyta</taxon>
        <taxon>Lycopodiopsida</taxon>
        <taxon>Selaginellales</taxon>
        <taxon>Selaginellaceae</taxon>
        <taxon>Selaginella</taxon>
    </lineage>
</organism>
<dbReference type="Proteomes" id="UP000001514">
    <property type="component" value="Unassembled WGS sequence"/>
</dbReference>
<dbReference type="EMBL" id="GL377615">
    <property type="protein sequence ID" value="EFJ17194.1"/>
    <property type="molecule type" value="Genomic_DNA"/>
</dbReference>
<dbReference type="KEGG" id="smo:SELMODRAFT_421227"/>
<evidence type="ECO:0000313" key="2">
    <source>
        <dbReference type="Proteomes" id="UP000001514"/>
    </source>
</evidence>
<dbReference type="OrthoDB" id="535320at2759"/>
<keyword evidence="2" id="KW-1185">Reference proteome</keyword>
<evidence type="ECO:0000313" key="1">
    <source>
        <dbReference type="EMBL" id="EFJ17194.1"/>
    </source>
</evidence>
<dbReference type="InParanoid" id="D8SEE7"/>